<dbReference type="SUPFAM" id="SSF52540">
    <property type="entry name" value="P-loop containing nucleoside triphosphate hydrolases"/>
    <property type="match status" value="1"/>
</dbReference>
<dbReference type="SMART" id="SM00487">
    <property type="entry name" value="DEXDc"/>
    <property type="match status" value="1"/>
</dbReference>
<keyword evidence="4 6" id="KW-0347">Helicase</keyword>
<evidence type="ECO:0000256" key="6">
    <source>
        <dbReference type="RuleBase" id="RU000492"/>
    </source>
</evidence>
<keyword evidence="3 6" id="KW-0378">Hydrolase</keyword>
<dbReference type="PROSITE" id="PS51194">
    <property type="entry name" value="HELICASE_CTER"/>
    <property type="match status" value="1"/>
</dbReference>
<dbReference type="SMART" id="SM00490">
    <property type="entry name" value="HELICc"/>
    <property type="match status" value="1"/>
</dbReference>
<evidence type="ECO:0000256" key="4">
    <source>
        <dbReference type="ARBA" id="ARBA00022806"/>
    </source>
</evidence>
<dbReference type="STRING" id="53468.A0A0R3UQE3"/>
<dbReference type="Gene3D" id="3.40.50.300">
    <property type="entry name" value="P-loop containing nucleotide triphosphate hydrolases"/>
    <property type="match status" value="2"/>
</dbReference>
<dbReference type="InterPro" id="IPR027417">
    <property type="entry name" value="P-loop_NTPase"/>
</dbReference>
<dbReference type="AlphaFoldDB" id="A0A0R3UQE3"/>
<dbReference type="GO" id="GO:0005524">
    <property type="term" value="F:ATP binding"/>
    <property type="evidence" value="ECO:0007669"/>
    <property type="project" value="UniProtKB-KW"/>
</dbReference>
<evidence type="ECO:0000256" key="7">
    <source>
        <dbReference type="SAM" id="MobiDB-lite"/>
    </source>
</evidence>
<dbReference type="Pfam" id="PF00271">
    <property type="entry name" value="Helicase_C"/>
    <property type="match status" value="1"/>
</dbReference>
<dbReference type="InterPro" id="IPR000629">
    <property type="entry name" value="RNA-helicase_DEAD-box_CS"/>
</dbReference>
<feature type="compositionally biased region" description="Basic residues" evidence="7">
    <location>
        <begin position="495"/>
        <end position="514"/>
    </location>
</feature>
<dbReference type="InterPro" id="IPR014001">
    <property type="entry name" value="Helicase_ATP-bd"/>
</dbReference>
<dbReference type="Pfam" id="PF00270">
    <property type="entry name" value="DEAD"/>
    <property type="match status" value="1"/>
</dbReference>
<comment type="similarity">
    <text evidence="6">Belongs to the DEAD box helicase family.</text>
</comment>
<accession>A0A0R3UQE3</accession>
<keyword evidence="5 6" id="KW-0067">ATP-binding</keyword>
<organism evidence="10 11">
    <name type="scientific">Mesocestoides corti</name>
    <name type="common">Flatworm</name>
    <dbReference type="NCBI Taxonomy" id="53468"/>
    <lineage>
        <taxon>Eukaryota</taxon>
        <taxon>Metazoa</taxon>
        <taxon>Spiralia</taxon>
        <taxon>Lophotrochozoa</taxon>
        <taxon>Platyhelminthes</taxon>
        <taxon>Cestoda</taxon>
        <taxon>Eucestoda</taxon>
        <taxon>Cyclophyllidea</taxon>
        <taxon>Mesocestoididae</taxon>
        <taxon>Mesocestoides</taxon>
    </lineage>
</organism>
<dbReference type="Proteomes" id="UP000267029">
    <property type="component" value="Unassembled WGS sequence"/>
</dbReference>
<dbReference type="PANTHER" id="PTHR47958">
    <property type="entry name" value="ATP-DEPENDENT RNA HELICASE DBP3"/>
    <property type="match status" value="1"/>
</dbReference>
<dbReference type="GO" id="GO:0003724">
    <property type="term" value="F:RNA helicase activity"/>
    <property type="evidence" value="ECO:0007669"/>
    <property type="project" value="UniProtKB-EC"/>
</dbReference>
<reference evidence="10 11" key="1">
    <citation type="submission" date="2018-10" db="EMBL/GenBank/DDBJ databases">
        <authorList>
            <consortium name="Pathogen Informatics"/>
        </authorList>
    </citation>
    <scope>NUCLEOTIDE SEQUENCE [LARGE SCALE GENOMIC DNA]</scope>
</reference>
<feature type="domain" description="Helicase ATP-binding" evidence="8">
    <location>
        <begin position="94"/>
        <end position="285"/>
    </location>
</feature>
<evidence type="ECO:0000313" key="10">
    <source>
        <dbReference type="EMBL" id="VDD84096.1"/>
    </source>
</evidence>
<gene>
    <name evidence="10" type="ORF">MCOS_LOCUS10099</name>
</gene>
<dbReference type="GO" id="GO:0003676">
    <property type="term" value="F:nucleic acid binding"/>
    <property type="evidence" value="ECO:0007669"/>
    <property type="project" value="InterPro"/>
</dbReference>
<dbReference type="GO" id="GO:0016787">
    <property type="term" value="F:hydrolase activity"/>
    <property type="evidence" value="ECO:0007669"/>
    <property type="project" value="UniProtKB-KW"/>
</dbReference>
<feature type="domain" description="Helicase C-terminal" evidence="9">
    <location>
        <begin position="313"/>
        <end position="458"/>
    </location>
</feature>
<dbReference type="OrthoDB" id="10265785at2759"/>
<dbReference type="PROSITE" id="PS51192">
    <property type="entry name" value="HELICASE_ATP_BIND_1"/>
    <property type="match status" value="1"/>
</dbReference>
<proteinExistence type="inferred from homology"/>
<evidence type="ECO:0000256" key="2">
    <source>
        <dbReference type="ARBA" id="ARBA00022741"/>
    </source>
</evidence>
<sequence>MPSSIVRTAQTKMLKNTKINLEECEEDIVVSEDVQVIPSFKKMHLKAELLRGIYEYVVLLCTSGDLHCDVLITLLSAHGRAGFEKPSLVQQRAIGEIMKGRDVVVQAQSGTGKTATFCIGTLQRMECSRKETQALFIAPTRELASQIHQVTTALADYLSVKCTLCCGGKNNVGEMTKSVERGSQIVVGTPGRLLELVRNGCLKLSFLRVVVVDEADEMLNQGLRDQLEQILRRLPAPSSSSVVEFEGDSGNAVVKSPVQKVVVSATWTSGCRDMLQQFLTEPVCILVPRDELSLSGIAQYYISTGGEEWKFGTLTDIFASTCVAQTVVFVRTRRKVDWLSERLRNDGFAVTAAHGDMDQATRDHVMKQFRAGRSRILVTTDIWARGIDVQTVGLVINYDLPQTAAMYLHRIGRSGRFGRRGLAISFVSDSADMCHLKNIARIYSISIDPAPANLAEPEVILNAKKQFPQAAAPSVEVAPGKEQEKSTSSGSISASRKRKMRLKRNRLKRRKVTAKKQMVEKVCPSPH</sequence>
<protein>
    <recommendedName>
        <fullName evidence="1">RNA helicase</fullName>
        <ecNumber evidence="1">3.6.4.13</ecNumber>
    </recommendedName>
</protein>
<dbReference type="EMBL" id="UXSR01005989">
    <property type="protein sequence ID" value="VDD84096.1"/>
    <property type="molecule type" value="Genomic_DNA"/>
</dbReference>
<evidence type="ECO:0000256" key="1">
    <source>
        <dbReference type="ARBA" id="ARBA00012552"/>
    </source>
</evidence>
<evidence type="ECO:0000313" key="11">
    <source>
        <dbReference type="Proteomes" id="UP000267029"/>
    </source>
</evidence>
<dbReference type="InterPro" id="IPR011545">
    <property type="entry name" value="DEAD/DEAH_box_helicase_dom"/>
</dbReference>
<dbReference type="CDD" id="cd18787">
    <property type="entry name" value="SF2_C_DEAD"/>
    <property type="match status" value="1"/>
</dbReference>
<dbReference type="PROSITE" id="PS00039">
    <property type="entry name" value="DEAD_ATP_HELICASE"/>
    <property type="match status" value="1"/>
</dbReference>
<name>A0A0R3UQE3_MESCO</name>
<evidence type="ECO:0000256" key="3">
    <source>
        <dbReference type="ARBA" id="ARBA00022801"/>
    </source>
</evidence>
<evidence type="ECO:0000259" key="8">
    <source>
        <dbReference type="PROSITE" id="PS51192"/>
    </source>
</evidence>
<keyword evidence="2 6" id="KW-0547">Nucleotide-binding</keyword>
<evidence type="ECO:0000256" key="5">
    <source>
        <dbReference type="ARBA" id="ARBA00022840"/>
    </source>
</evidence>
<dbReference type="InterPro" id="IPR001650">
    <property type="entry name" value="Helicase_C-like"/>
</dbReference>
<dbReference type="EC" id="3.6.4.13" evidence="1"/>
<feature type="region of interest" description="Disordered" evidence="7">
    <location>
        <begin position="472"/>
        <end position="527"/>
    </location>
</feature>
<evidence type="ECO:0000259" key="9">
    <source>
        <dbReference type="PROSITE" id="PS51194"/>
    </source>
</evidence>
<keyword evidence="11" id="KW-1185">Reference proteome</keyword>